<evidence type="ECO:0000256" key="3">
    <source>
        <dbReference type="PROSITE-ProRule" id="PRU01331"/>
    </source>
</evidence>
<sequence length="333" mass="36194">MTSVDLTQYSYGVSYNPSSTTTTAPRNAKSSIQTLQQSSSVAYIRLQWVDLINNIRFRVISKKYFIKLLESSRSGVGLTNASLGLVFLATAPEFGSSREYLYVPDISSYQICPCAPGHASIMGFFQEKMLLLNGSLSVPLCPRTLLQKTVNDAKAKSGISFLVGVESEFILLKETSPKVVAVNRGDWSASSKLPSGAVESVVLQEIAETLQEAGIELQMYHAEAASGQYELITGPLSPVEAADALIFTRETIYNVASKHKLRTIFAPRLHSDSCGSAAHNHISVHSDKPIAIRAEDAKLAQSLNALERSFLQGVLSHLAICALILPTTFSYGW</sequence>
<evidence type="ECO:0000256" key="1">
    <source>
        <dbReference type="ARBA" id="ARBA00021364"/>
    </source>
</evidence>
<keyword evidence="2" id="KW-0436">Ligase</keyword>
<dbReference type="SUPFAM" id="SSF55931">
    <property type="entry name" value="Glutamine synthetase/guanido kinase"/>
    <property type="match status" value="1"/>
</dbReference>
<dbReference type="Pfam" id="PF00120">
    <property type="entry name" value="Gln-synt_C"/>
    <property type="match status" value="1"/>
</dbReference>
<feature type="domain" description="GS catalytic" evidence="5">
    <location>
        <begin position="142"/>
        <end position="333"/>
    </location>
</feature>
<evidence type="ECO:0000256" key="4">
    <source>
        <dbReference type="RuleBase" id="RU000384"/>
    </source>
</evidence>
<dbReference type="Gene3D" id="3.10.20.70">
    <property type="entry name" value="Glutamine synthetase, N-terminal domain"/>
    <property type="match status" value="1"/>
</dbReference>
<dbReference type="Gene3D" id="3.30.590.10">
    <property type="entry name" value="Glutamine synthetase/guanido kinase, catalytic domain"/>
    <property type="match status" value="1"/>
</dbReference>
<dbReference type="Proteomes" id="UP001497453">
    <property type="component" value="Chromosome 5"/>
</dbReference>
<proteinExistence type="inferred from homology"/>
<dbReference type="InterPro" id="IPR014746">
    <property type="entry name" value="Gln_synth/guanido_kin_cat_dom"/>
</dbReference>
<dbReference type="SMART" id="SM01230">
    <property type="entry name" value="Gln-synt_C"/>
    <property type="match status" value="1"/>
</dbReference>
<dbReference type="InterPro" id="IPR008146">
    <property type="entry name" value="Gln_synth_cat_dom"/>
</dbReference>
<evidence type="ECO:0000256" key="2">
    <source>
        <dbReference type="ARBA" id="ARBA00022598"/>
    </source>
</evidence>
<name>A0ABP1DNR7_9APHY</name>
<evidence type="ECO:0000313" key="7">
    <source>
        <dbReference type="Proteomes" id="UP001497453"/>
    </source>
</evidence>
<gene>
    <name evidence="6" type="ORF">GFSPODELE1_LOCUS6921</name>
</gene>
<evidence type="ECO:0000259" key="5">
    <source>
        <dbReference type="PROSITE" id="PS51987"/>
    </source>
</evidence>
<reference evidence="7" key="1">
    <citation type="submission" date="2024-04" db="EMBL/GenBank/DDBJ databases">
        <authorList>
            <person name="Shaw F."/>
            <person name="Minotto A."/>
        </authorList>
    </citation>
    <scope>NUCLEOTIDE SEQUENCE [LARGE SCALE GENOMIC DNA]</scope>
</reference>
<evidence type="ECO:0000313" key="6">
    <source>
        <dbReference type="EMBL" id="CAL1708584.1"/>
    </source>
</evidence>
<dbReference type="InterPro" id="IPR036651">
    <property type="entry name" value="Gln_synt_N_sf"/>
</dbReference>
<dbReference type="PANTHER" id="PTHR43785">
    <property type="entry name" value="GAMMA-GLUTAMYLPUTRESCINE SYNTHETASE"/>
    <property type="match status" value="1"/>
</dbReference>
<keyword evidence="7" id="KW-1185">Reference proteome</keyword>
<dbReference type="PANTHER" id="PTHR43785:SF2">
    <property type="entry name" value="TYPE-1 GLUTAMINE SYNTHETASE 1"/>
    <property type="match status" value="1"/>
</dbReference>
<accession>A0ABP1DNR7</accession>
<protein>
    <recommendedName>
        <fullName evidence="1">Glutamine synthetase</fullName>
    </recommendedName>
</protein>
<comment type="similarity">
    <text evidence="3 4">Belongs to the glutamine synthetase family.</text>
</comment>
<organism evidence="6 7">
    <name type="scientific">Somion occarium</name>
    <dbReference type="NCBI Taxonomy" id="3059160"/>
    <lineage>
        <taxon>Eukaryota</taxon>
        <taxon>Fungi</taxon>
        <taxon>Dikarya</taxon>
        <taxon>Basidiomycota</taxon>
        <taxon>Agaricomycotina</taxon>
        <taxon>Agaricomycetes</taxon>
        <taxon>Polyporales</taxon>
        <taxon>Cerrenaceae</taxon>
        <taxon>Somion</taxon>
    </lineage>
</organism>
<dbReference type="EMBL" id="OZ037948">
    <property type="protein sequence ID" value="CAL1708584.1"/>
    <property type="molecule type" value="Genomic_DNA"/>
</dbReference>
<dbReference type="PROSITE" id="PS51987">
    <property type="entry name" value="GS_CATALYTIC"/>
    <property type="match status" value="1"/>
</dbReference>